<proteinExistence type="predicted"/>
<feature type="region of interest" description="Disordered" evidence="1">
    <location>
        <begin position="1"/>
        <end position="198"/>
    </location>
</feature>
<feature type="region of interest" description="Disordered" evidence="1">
    <location>
        <begin position="234"/>
        <end position="309"/>
    </location>
</feature>
<feature type="compositionally biased region" description="Basic and acidic residues" evidence="1">
    <location>
        <begin position="90"/>
        <end position="111"/>
    </location>
</feature>
<keyword evidence="3" id="KW-1185">Reference proteome</keyword>
<evidence type="ECO:0000313" key="2">
    <source>
        <dbReference type="EMBL" id="CAI2362822.1"/>
    </source>
</evidence>
<organism evidence="2 3">
    <name type="scientific">Euplotes crassus</name>
    <dbReference type="NCBI Taxonomy" id="5936"/>
    <lineage>
        <taxon>Eukaryota</taxon>
        <taxon>Sar</taxon>
        <taxon>Alveolata</taxon>
        <taxon>Ciliophora</taxon>
        <taxon>Intramacronucleata</taxon>
        <taxon>Spirotrichea</taxon>
        <taxon>Hypotrichia</taxon>
        <taxon>Euplotida</taxon>
        <taxon>Euplotidae</taxon>
        <taxon>Moneuplotes</taxon>
    </lineage>
</organism>
<accession>A0AAD1X8N4</accession>
<reference evidence="2" key="1">
    <citation type="submission" date="2023-07" db="EMBL/GenBank/DDBJ databases">
        <authorList>
            <consortium name="AG Swart"/>
            <person name="Singh M."/>
            <person name="Singh A."/>
            <person name="Seah K."/>
            <person name="Emmerich C."/>
        </authorList>
    </citation>
    <scope>NUCLEOTIDE SEQUENCE</scope>
    <source>
        <strain evidence="2">DP1</strain>
    </source>
</reference>
<comment type="caution">
    <text evidence="2">The sequence shown here is derived from an EMBL/GenBank/DDBJ whole genome shotgun (WGS) entry which is preliminary data.</text>
</comment>
<feature type="compositionally biased region" description="Basic residues" evidence="1">
    <location>
        <begin position="240"/>
        <end position="273"/>
    </location>
</feature>
<gene>
    <name evidence="2" type="ORF">ECRASSUSDP1_LOCUS4150</name>
</gene>
<sequence length="435" mass="49013">MSSPSESTPQVTRTKKFIIDDEADESSIVRDKKEEPKTESNGNTQKLDHHDSAAPINPSISNFTSLQDKPGTPIKTSQSSKVEATAPVKPAREEEKLLKAPTPKKNEEEKTPILQKKNSSSEKSQRPPLMKKQSSNGTVPSKLNKKAQDSESESESGSGESSESESGSSRESSSSSSDDSSDSSDNEQTGQTKLKIQFKRRLKEIKEMRDKPVEERKILMKQALRKYKKDVLSLKIQGLQKKKPSAVAKKAKAKAKQMGTKKRELKQKKKQSTKSKEEKKINVGKIKKPLSRSKTKSSKNKSKSLTKEDLVSEVGARWWYVLPDWPPADHDYSDGLSKRKLRKVDDSRFKLEQEIDENGLQKVQEIECYPGCFQDSKGIIHDLRPQDSCPSINNLMKKTTSELKELAIKAIKIQLEQCDDTIREELKEKLEKLSK</sequence>
<feature type="compositionally biased region" description="Basic and acidic residues" evidence="1">
    <location>
        <begin position="27"/>
        <end position="38"/>
    </location>
</feature>
<protein>
    <submittedName>
        <fullName evidence="2">Uncharacterized protein</fullName>
    </submittedName>
</protein>
<dbReference type="AlphaFoldDB" id="A0AAD1X8N4"/>
<feature type="compositionally biased region" description="Polar residues" evidence="1">
    <location>
        <begin position="1"/>
        <end position="12"/>
    </location>
</feature>
<feature type="compositionally biased region" description="Polar residues" evidence="1">
    <location>
        <begin position="58"/>
        <end position="67"/>
    </location>
</feature>
<evidence type="ECO:0000313" key="3">
    <source>
        <dbReference type="Proteomes" id="UP001295684"/>
    </source>
</evidence>
<feature type="compositionally biased region" description="Basic residues" evidence="1">
    <location>
        <begin position="285"/>
        <end position="304"/>
    </location>
</feature>
<name>A0AAD1X8N4_EUPCR</name>
<evidence type="ECO:0000256" key="1">
    <source>
        <dbReference type="SAM" id="MobiDB-lite"/>
    </source>
</evidence>
<dbReference type="EMBL" id="CAMPGE010003978">
    <property type="protein sequence ID" value="CAI2362822.1"/>
    <property type="molecule type" value="Genomic_DNA"/>
</dbReference>
<feature type="compositionally biased region" description="Low complexity" evidence="1">
    <location>
        <begin position="155"/>
        <end position="178"/>
    </location>
</feature>
<dbReference type="Proteomes" id="UP001295684">
    <property type="component" value="Unassembled WGS sequence"/>
</dbReference>
<feature type="compositionally biased region" description="Polar residues" evidence="1">
    <location>
        <begin position="132"/>
        <end position="141"/>
    </location>
</feature>